<evidence type="ECO:0000256" key="4">
    <source>
        <dbReference type="RuleBase" id="RU363013"/>
    </source>
</evidence>
<dbReference type="CDD" id="cd00311">
    <property type="entry name" value="TIM"/>
    <property type="match status" value="1"/>
</dbReference>
<name>A0AAN6Z641_9PEZI</name>
<evidence type="ECO:0000256" key="2">
    <source>
        <dbReference type="ARBA" id="ARBA00011738"/>
    </source>
</evidence>
<dbReference type="InterPro" id="IPR035990">
    <property type="entry name" value="TIM_sf"/>
</dbReference>
<comment type="pathway">
    <text evidence="4">Carbohydrate degradation; glycolysis; D-glyceraldehyde 3-phosphate from glycerone phosphate: step 1/1.</text>
</comment>
<dbReference type="GO" id="GO:0006096">
    <property type="term" value="P:glycolytic process"/>
    <property type="evidence" value="ECO:0007669"/>
    <property type="project" value="UniProtKB-KW"/>
</dbReference>
<dbReference type="GO" id="GO:0006094">
    <property type="term" value="P:gluconeogenesis"/>
    <property type="evidence" value="ECO:0007669"/>
    <property type="project" value="UniProtKB-KW"/>
</dbReference>
<dbReference type="RefSeq" id="XP_062649764.1">
    <property type="nucleotide sequence ID" value="XM_062795526.1"/>
</dbReference>
<dbReference type="Gene3D" id="3.20.20.70">
    <property type="entry name" value="Aldolase class I"/>
    <property type="match status" value="1"/>
</dbReference>
<dbReference type="InterPro" id="IPR013785">
    <property type="entry name" value="Aldolase_TIM"/>
</dbReference>
<dbReference type="PANTHER" id="PTHR21139:SF2">
    <property type="entry name" value="TRIOSEPHOSPHATE ISOMERASE"/>
    <property type="match status" value="1"/>
</dbReference>
<protein>
    <recommendedName>
        <fullName evidence="4">Triosephosphate isomerase</fullName>
        <ecNumber evidence="4">5.3.1.1</ecNumber>
    </recommendedName>
</protein>
<proteinExistence type="inferred from homology"/>
<dbReference type="SUPFAM" id="SSF51351">
    <property type="entry name" value="Triosephosphate isomerase (TIM)"/>
    <property type="match status" value="1"/>
</dbReference>
<dbReference type="GeneID" id="87832294"/>
<evidence type="ECO:0000256" key="1">
    <source>
        <dbReference type="ARBA" id="ARBA00007422"/>
    </source>
</evidence>
<dbReference type="Pfam" id="PF00121">
    <property type="entry name" value="TIM"/>
    <property type="match status" value="1"/>
</dbReference>
<organism evidence="5 6">
    <name type="scientific">Parathielavia appendiculata</name>
    <dbReference type="NCBI Taxonomy" id="2587402"/>
    <lineage>
        <taxon>Eukaryota</taxon>
        <taxon>Fungi</taxon>
        <taxon>Dikarya</taxon>
        <taxon>Ascomycota</taxon>
        <taxon>Pezizomycotina</taxon>
        <taxon>Sordariomycetes</taxon>
        <taxon>Sordariomycetidae</taxon>
        <taxon>Sordariales</taxon>
        <taxon>Chaetomiaceae</taxon>
        <taxon>Parathielavia</taxon>
    </lineage>
</organism>
<comment type="pathway">
    <text evidence="4">Carbohydrate biosynthesis; gluconeogenesis.</text>
</comment>
<dbReference type="Proteomes" id="UP001302602">
    <property type="component" value="Unassembled WGS sequence"/>
</dbReference>
<comment type="subunit">
    <text evidence="2">Homodimer.</text>
</comment>
<dbReference type="GO" id="GO:0005829">
    <property type="term" value="C:cytosol"/>
    <property type="evidence" value="ECO:0007669"/>
    <property type="project" value="TreeGrafter"/>
</dbReference>
<keyword evidence="3 4" id="KW-0413">Isomerase</keyword>
<comment type="catalytic activity">
    <reaction evidence="4">
        <text>D-glyceraldehyde 3-phosphate = dihydroxyacetone phosphate</text>
        <dbReference type="Rhea" id="RHEA:18585"/>
        <dbReference type="ChEBI" id="CHEBI:57642"/>
        <dbReference type="ChEBI" id="CHEBI:59776"/>
        <dbReference type="EC" id="5.3.1.1"/>
    </reaction>
</comment>
<comment type="caution">
    <text evidence="5">The sequence shown here is derived from an EMBL/GenBank/DDBJ whole genome shotgun (WGS) entry which is preliminary data.</text>
</comment>
<evidence type="ECO:0000256" key="3">
    <source>
        <dbReference type="ARBA" id="ARBA00023235"/>
    </source>
</evidence>
<dbReference type="GO" id="GO:0019563">
    <property type="term" value="P:glycerol catabolic process"/>
    <property type="evidence" value="ECO:0007669"/>
    <property type="project" value="TreeGrafter"/>
</dbReference>
<sequence length="274" mass="29051">MPPPASPQATITPTSGNRPFIAVSTKMYFSHSRTTSFTASLLSVLTSTPSSQLASAIDVFIIPDFVSLLPTFSAIAAAPDCATEDFGSFTGEVSAAVLSEVGCAIVEVGHAERRRLFGETDAVVRDKVQAVVRNGMVPLVCVGEEAQAEGDGVDGAAREVVRQVEAALEGVDGEKEVVLAYEPVWAIGAAEPAGAEYVRSVVRRVRESEVVKSRAGTTRIVYGGAAGPGLWERLGGEVDGLFLGRFAHDPEQFVKMVYDVAGVRVDGCWRYPSR</sequence>
<keyword evidence="4" id="KW-0324">Glycolysis</keyword>
<dbReference type="EC" id="5.3.1.1" evidence="4"/>
<dbReference type="AlphaFoldDB" id="A0AAN6Z641"/>
<comment type="similarity">
    <text evidence="1 4">Belongs to the triosephosphate isomerase family.</text>
</comment>
<dbReference type="PANTHER" id="PTHR21139">
    <property type="entry name" value="TRIOSEPHOSPHATE ISOMERASE"/>
    <property type="match status" value="1"/>
</dbReference>
<accession>A0AAN6Z641</accession>
<reference evidence="5" key="1">
    <citation type="journal article" date="2023" name="Mol. Phylogenet. Evol.">
        <title>Genome-scale phylogeny and comparative genomics of the fungal order Sordariales.</title>
        <authorList>
            <person name="Hensen N."/>
            <person name="Bonometti L."/>
            <person name="Westerberg I."/>
            <person name="Brannstrom I.O."/>
            <person name="Guillou S."/>
            <person name="Cros-Aarteil S."/>
            <person name="Calhoun S."/>
            <person name="Haridas S."/>
            <person name="Kuo A."/>
            <person name="Mondo S."/>
            <person name="Pangilinan J."/>
            <person name="Riley R."/>
            <person name="LaButti K."/>
            <person name="Andreopoulos B."/>
            <person name="Lipzen A."/>
            <person name="Chen C."/>
            <person name="Yan M."/>
            <person name="Daum C."/>
            <person name="Ng V."/>
            <person name="Clum A."/>
            <person name="Steindorff A."/>
            <person name="Ohm R.A."/>
            <person name="Martin F."/>
            <person name="Silar P."/>
            <person name="Natvig D.O."/>
            <person name="Lalanne C."/>
            <person name="Gautier V."/>
            <person name="Ament-Velasquez S.L."/>
            <person name="Kruys A."/>
            <person name="Hutchinson M.I."/>
            <person name="Powell A.J."/>
            <person name="Barry K."/>
            <person name="Miller A.N."/>
            <person name="Grigoriev I.V."/>
            <person name="Debuchy R."/>
            <person name="Gladieux P."/>
            <person name="Hiltunen Thoren M."/>
            <person name="Johannesson H."/>
        </authorList>
    </citation>
    <scope>NUCLEOTIDE SEQUENCE</scope>
    <source>
        <strain evidence="5">CBS 731.68</strain>
    </source>
</reference>
<dbReference type="PROSITE" id="PS51440">
    <property type="entry name" value="TIM_2"/>
    <property type="match status" value="1"/>
</dbReference>
<gene>
    <name evidence="5" type="ORF">N657DRAFT_670139</name>
</gene>
<dbReference type="EMBL" id="MU853225">
    <property type="protein sequence ID" value="KAK4125993.1"/>
    <property type="molecule type" value="Genomic_DNA"/>
</dbReference>
<keyword evidence="4" id="KW-0312">Gluconeogenesis</keyword>
<keyword evidence="6" id="KW-1185">Reference proteome</keyword>
<dbReference type="InterPro" id="IPR000652">
    <property type="entry name" value="Triosephosphate_isomerase"/>
</dbReference>
<evidence type="ECO:0000313" key="6">
    <source>
        <dbReference type="Proteomes" id="UP001302602"/>
    </source>
</evidence>
<evidence type="ECO:0000313" key="5">
    <source>
        <dbReference type="EMBL" id="KAK4125993.1"/>
    </source>
</evidence>
<reference evidence="5" key="2">
    <citation type="submission" date="2023-05" db="EMBL/GenBank/DDBJ databases">
        <authorList>
            <consortium name="Lawrence Berkeley National Laboratory"/>
            <person name="Steindorff A."/>
            <person name="Hensen N."/>
            <person name="Bonometti L."/>
            <person name="Westerberg I."/>
            <person name="Brannstrom I.O."/>
            <person name="Guillou S."/>
            <person name="Cros-Aarteil S."/>
            <person name="Calhoun S."/>
            <person name="Haridas S."/>
            <person name="Kuo A."/>
            <person name="Mondo S."/>
            <person name="Pangilinan J."/>
            <person name="Riley R."/>
            <person name="Labutti K."/>
            <person name="Andreopoulos B."/>
            <person name="Lipzen A."/>
            <person name="Chen C."/>
            <person name="Yanf M."/>
            <person name="Daum C."/>
            <person name="Ng V."/>
            <person name="Clum A."/>
            <person name="Ohm R."/>
            <person name="Martin F."/>
            <person name="Silar P."/>
            <person name="Natvig D."/>
            <person name="Lalanne C."/>
            <person name="Gautier V."/>
            <person name="Ament-Velasquez S.L."/>
            <person name="Kruys A."/>
            <person name="Hutchinson M.I."/>
            <person name="Powell A.J."/>
            <person name="Barry K."/>
            <person name="Miller A.N."/>
            <person name="Grigoriev I.V."/>
            <person name="Debuchy R."/>
            <person name="Gladieux P."/>
            <person name="Thoren M.H."/>
            <person name="Johannesson H."/>
        </authorList>
    </citation>
    <scope>NUCLEOTIDE SEQUENCE</scope>
    <source>
        <strain evidence="5">CBS 731.68</strain>
    </source>
</reference>
<dbReference type="GO" id="GO:0004807">
    <property type="term" value="F:triose-phosphate isomerase activity"/>
    <property type="evidence" value="ECO:0007669"/>
    <property type="project" value="UniProtKB-EC"/>
</dbReference>
<dbReference type="GO" id="GO:0046166">
    <property type="term" value="P:glyceraldehyde-3-phosphate biosynthetic process"/>
    <property type="evidence" value="ECO:0007669"/>
    <property type="project" value="TreeGrafter"/>
</dbReference>